<keyword evidence="1" id="KW-0732">Signal</keyword>
<gene>
    <name evidence="2" type="ORF">GV828_09850</name>
</gene>
<dbReference type="EMBL" id="JAABLM010000011">
    <property type="protein sequence ID" value="NBL65502.1"/>
    <property type="molecule type" value="Genomic_DNA"/>
</dbReference>
<reference evidence="3" key="1">
    <citation type="submission" date="2020-01" db="EMBL/GenBank/DDBJ databases">
        <title>Sphingomonas sp. strain CSW-10.</title>
        <authorList>
            <person name="Chen W.-M."/>
        </authorList>
    </citation>
    <scope>NUCLEOTIDE SEQUENCE [LARGE SCALE GENOMIC DNA]</scope>
    <source>
        <strain evidence="3">NST-5</strain>
    </source>
</reference>
<evidence type="ECO:0000313" key="2">
    <source>
        <dbReference type="EMBL" id="NBL65502.1"/>
    </source>
</evidence>
<evidence type="ECO:0008006" key="4">
    <source>
        <dbReference type="Google" id="ProtNLM"/>
    </source>
</evidence>
<sequence length="255" mass="28901">MKKILLLVAIAIQFSGLAQKTINDYQYIVVPVKFDFQKQPNEHRLSTFTKAHLEKMGFIVFYEDKIPVELINNRCGALYANLERESAFLATKMTVSIKDCQNNLIFKSAEGKSKEKSFAKAYAEALDEAMISLYNENYSYNGNTNFVASAPAPVLTQQKTATVSSETSSISQVKPKVIEAQELPTHLYAQPIKNGYQLVDNTPKVVLKIYKTSNPDYFTAQSDTANGVLIKKNNDWFFEYYQDDQPVSEKLLIKF</sequence>
<evidence type="ECO:0000313" key="3">
    <source>
        <dbReference type="Proteomes" id="UP000798602"/>
    </source>
</evidence>
<protein>
    <recommendedName>
        <fullName evidence="4">BatD protein</fullName>
    </recommendedName>
</protein>
<organism evidence="2 3">
    <name type="scientific">Flavobacterium ichthyis</name>
    <dbReference type="NCBI Taxonomy" id="2698827"/>
    <lineage>
        <taxon>Bacteria</taxon>
        <taxon>Pseudomonadati</taxon>
        <taxon>Bacteroidota</taxon>
        <taxon>Flavobacteriia</taxon>
        <taxon>Flavobacteriales</taxon>
        <taxon>Flavobacteriaceae</taxon>
        <taxon>Flavobacterium</taxon>
    </lineage>
</organism>
<evidence type="ECO:0000256" key="1">
    <source>
        <dbReference type="SAM" id="SignalP"/>
    </source>
</evidence>
<accession>A0ABW9ZDX3</accession>
<dbReference type="Proteomes" id="UP000798602">
    <property type="component" value="Unassembled WGS sequence"/>
</dbReference>
<name>A0ABW9ZDX3_9FLAO</name>
<comment type="caution">
    <text evidence="2">The sequence shown here is derived from an EMBL/GenBank/DDBJ whole genome shotgun (WGS) entry which is preliminary data.</text>
</comment>
<feature type="signal peptide" evidence="1">
    <location>
        <begin position="1"/>
        <end position="20"/>
    </location>
</feature>
<dbReference type="RefSeq" id="WP_166537328.1">
    <property type="nucleotide sequence ID" value="NZ_JAABLM010000011.1"/>
</dbReference>
<proteinExistence type="predicted"/>
<feature type="chain" id="PRO_5046167568" description="BatD protein" evidence="1">
    <location>
        <begin position="21"/>
        <end position="255"/>
    </location>
</feature>
<keyword evidence="3" id="KW-1185">Reference proteome</keyword>